<keyword evidence="2" id="KW-0238">DNA-binding</keyword>
<evidence type="ECO:0000259" key="4">
    <source>
        <dbReference type="PROSITE" id="PS50956"/>
    </source>
</evidence>
<dbReference type="PROSITE" id="PS50956">
    <property type="entry name" value="HTH_ASNC_2"/>
    <property type="match status" value="1"/>
</dbReference>
<protein>
    <submittedName>
        <fullName evidence="5">Lrp/AsnC family transcriptional regulator</fullName>
    </submittedName>
</protein>
<dbReference type="InterPro" id="IPR011991">
    <property type="entry name" value="ArsR-like_HTH"/>
</dbReference>
<keyword evidence="1" id="KW-0805">Transcription regulation</keyword>
<dbReference type="SUPFAM" id="SSF54909">
    <property type="entry name" value="Dimeric alpha+beta barrel"/>
    <property type="match status" value="1"/>
</dbReference>
<keyword evidence="3" id="KW-0804">Transcription</keyword>
<organism evidence="5 6">
    <name type="scientific">Undibacterium jejuense</name>
    <dbReference type="NCBI Taxonomy" id="1344949"/>
    <lineage>
        <taxon>Bacteria</taxon>
        <taxon>Pseudomonadati</taxon>
        <taxon>Pseudomonadota</taxon>
        <taxon>Betaproteobacteria</taxon>
        <taxon>Burkholderiales</taxon>
        <taxon>Oxalobacteraceae</taxon>
        <taxon>Undibacterium</taxon>
    </lineage>
</organism>
<gene>
    <name evidence="5" type="ORF">H8K32_03930</name>
</gene>
<keyword evidence="6" id="KW-1185">Reference proteome</keyword>
<evidence type="ECO:0000256" key="1">
    <source>
        <dbReference type="ARBA" id="ARBA00023015"/>
    </source>
</evidence>
<dbReference type="PANTHER" id="PTHR30154:SF17">
    <property type="entry name" value="DNA-BINDING TRANSCRIPTIONAL ACTIVATOR DECR"/>
    <property type="match status" value="1"/>
</dbReference>
<dbReference type="Proteomes" id="UP000634011">
    <property type="component" value="Unassembled WGS sequence"/>
</dbReference>
<sequence length="160" mass="17986">MDKKDLEILHFLQKDASIALSDLAQAVHLSVTPCWRRLQKLQDEGVIRQQVVLCDPVKLNLGLTVMVTLKAAQHNEKWMQKFIGGVKDIPEIVEILRMSGDIDYLLKVHVPDMAGFDQVYKKLVKVADLQDVSSSFVMEVIKSTTALPLDYAILKQARGS</sequence>
<dbReference type="InterPro" id="IPR019887">
    <property type="entry name" value="Tscrpt_reg_AsnC/Lrp_C"/>
</dbReference>
<dbReference type="RefSeq" id="WP_186911168.1">
    <property type="nucleotide sequence ID" value="NZ_JACOFV010000002.1"/>
</dbReference>
<name>A0A923KNJ5_9BURK</name>
<dbReference type="CDD" id="cd00090">
    <property type="entry name" value="HTH_ARSR"/>
    <property type="match status" value="1"/>
</dbReference>
<evidence type="ECO:0000313" key="6">
    <source>
        <dbReference type="Proteomes" id="UP000634011"/>
    </source>
</evidence>
<dbReference type="InterPro" id="IPR019888">
    <property type="entry name" value="Tscrpt_reg_AsnC-like"/>
</dbReference>
<dbReference type="PRINTS" id="PR00033">
    <property type="entry name" value="HTHASNC"/>
</dbReference>
<dbReference type="Gene3D" id="1.10.10.10">
    <property type="entry name" value="Winged helix-like DNA-binding domain superfamily/Winged helix DNA-binding domain"/>
    <property type="match status" value="1"/>
</dbReference>
<feature type="domain" description="HTH asnC-type" evidence="4">
    <location>
        <begin position="1"/>
        <end position="64"/>
    </location>
</feature>
<dbReference type="SUPFAM" id="SSF46785">
    <property type="entry name" value="Winged helix' DNA-binding domain"/>
    <property type="match status" value="1"/>
</dbReference>
<accession>A0A923KNJ5</accession>
<dbReference type="GO" id="GO:0006355">
    <property type="term" value="P:regulation of DNA-templated transcription"/>
    <property type="evidence" value="ECO:0007669"/>
    <property type="project" value="UniProtKB-ARBA"/>
</dbReference>
<reference evidence="5" key="1">
    <citation type="submission" date="2020-08" db="EMBL/GenBank/DDBJ databases">
        <title>Novel species isolated from subtropical streams in China.</title>
        <authorList>
            <person name="Lu H."/>
        </authorList>
    </citation>
    <scope>NUCLEOTIDE SEQUENCE</scope>
    <source>
        <strain evidence="5">KACC 12607</strain>
    </source>
</reference>
<dbReference type="PANTHER" id="PTHR30154">
    <property type="entry name" value="LEUCINE-RESPONSIVE REGULATORY PROTEIN"/>
    <property type="match status" value="1"/>
</dbReference>
<dbReference type="EMBL" id="JACOFV010000002">
    <property type="protein sequence ID" value="MBC3861239.1"/>
    <property type="molecule type" value="Genomic_DNA"/>
</dbReference>
<comment type="caution">
    <text evidence="5">The sequence shown here is derived from an EMBL/GenBank/DDBJ whole genome shotgun (WGS) entry which is preliminary data.</text>
</comment>
<evidence type="ECO:0000313" key="5">
    <source>
        <dbReference type="EMBL" id="MBC3861239.1"/>
    </source>
</evidence>
<dbReference type="GO" id="GO:0043200">
    <property type="term" value="P:response to amino acid"/>
    <property type="evidence" value="ECO:0007669"/>
    <property type="project" value="TreeGrafter"/>
</dbReference>
<dbReference type="Gene3D" id="3.30.70.920">
    <property type="match status" value="1"/>
</dbReference>
<dbReference type="Pfam" id="PF01037">
    <property type="entry name" value="AsnC_trans_reg"/>
    <property type="match status" value="1"/>
</dbReference>
<dbReference type="GO" id="GO:0043565">
    <property type="term" value="F:sequence-specific DNA binding"/>
    <property type="evidence" value="ECO:0007669"/>
    <property type="project" value="InterPro"/>
</dbReference>
<dbReference type="InterPro" id="IPR036388">
    <property type="entry name" value="WH-like_DNA-bd_sf"/>
</dbReference>
<dbReference type="SMART" id="SM00344">
    <property type="entry name" value="HTH_ASNC"/>
    <property type="match status" value="1"/>
</dbReference>
<proteinExistence type="predicted"/>
<evidence type="ECO:0000256" key="2">
    <source>
        <dbReference type="ARBA" id="ARBA00023125"/>
    </source>
</evidence>
<dbReference type="InterPro" id="IPR000485">
    <property type="entry name" value="AsnC-type_HTH_dom"/>
</dbReference>
<dbReference type="Pfam" id="PF13412">
    <property type="entry name" value="HTH_24"/>
    <property type="match status" value="1"/>
</dbReference>
<dbReference type="InterPro" id="IPR036390">
    <property type="entry name" value="WH_DNA-bd_sf"/>
</dbReference>
<dbReference type="InterPro" id="IPR011008">
    <property type="entry name" value="Dimeric_a/b-barrel"/>
</dbReference>
<evidence type="ECO:0000256" key="3">
    <source>
        <dbReference type="ARBA" id="ARBA00023163"/>
    </source>
</evidence>
<dbReference type="AlphaFoldDB" id="A0A923KNJ5"/>
<dbReference type="GO" id="GO:0005829">
    <property type="term" value="C:cytosol"/>
    <property type="evidence" value="ECO:0007669"/>
    <property type="project" value="TreeGrafter"/>
</dbReference>